<dbReference type="Pfam" id="PF12331">
    <property type="entry name" value="Rad26-like_helical_rpts"/>
    <property type="match status" value="1"/>
</dbReference>
<keyword evidence="5" id="KW-1185">Reference proteome</keyword>
<feature type="domain" description="Rad26-like helical repeats" evidence="2">
    <location>
        <begin position="464"/>
        <end position="663"/>
    </location>
</feature>
<feature type="compositionally biased region" description="Low complexity" evidence="1">
    <location>
        <begin position="29"/>
        <end position="40"/>
    </location>
</feature>
<gene>
    <name evidence="4" type="ORF">F503_01802</name>
</gene>
<name>S3BTV7_OPHP1</name>
<proteinExistence type="predicted"/>
<protein>
    <submittedName>
        <fullName evidence="4">Dna repair protein rad26</fullName>
    </submittedName>
</protein>
<dbReference type="VEuPathDB" id="FungiDB:F503_01802"/>
<evidence type="ECO:0000259" key="3">
    <source>
        <dbReference type="Pfam" id="PF21046"/>
    </source>
</evidence>
<sequence>MDDFDDDGFDDFDDLNVDLLQELENKALQSIQSQQVQQQHQYDRRGGPREPIAIDDNDDVDPADAEVFRELARLPAQNAYGSRLTAAAAPPPLALPAYSQLSFANVPLPSVNKTHKSAPYYPRPSQQMRANLTAGSHAGPAAAARPVPGSGPGPGIPLRGLASNAMGNIGVSVSGAPSKPTAAESSAIAALQARVRMLETDLYTAQGKASMMHEKYESAQRKHESDIQKMHKQNNDELARQRQRAEEAILAHKSASTELEFARQDLKQEVEKGKKGRRTDRTDGGPMTPRKNNAGRSTWNVADGFEDIELLPSPSKGFKQRLKEATSSAVTPAIERTPTKGKRRRPVTDSPSKPLETLPVEDADIMNASPSMSFGGMSAAPPPAAATQPPEEAPFVRIPKLEGKQGTIRLMLDFCQLVLGIWSQCIREEYHTPVRALVSLLSYIVSRDPVGLAPHIFSPLLPMAQETIYLVAAPAFNTPSGNLANHPDYTVRQLAADIDSGAIMDLLKLVAFGCLMSSQNDGQHQTQYQQSQMSNAGLSKSSQAWFWSKMEFEFVLLMLSSKQSPDAFIGMLSLLRTSALPDTIGPITNDPSRDPGVVASMIIDRISHHVDDPPRWSLSSKYTEWDVRLAALGVLDCFAQSPFGKLSLAASDCTLPRLVGVLFPAYRELQDRNLLDEPLHPPNDLLILQESQVRAYGIGGFDLDQTLGLRFEKPTGTSTSTAVRLDDASIRIPTPSTDPEKTDDASDRDYIPLVLLYVSSAVYLLHSILTDPYTASVANIPAKLGDTRGAMQGFYLLTMARLGFHADPAFALGLHEETYRLAAELFKLAATPEEDSDYSRWATLTQGPVQAVDGGTDPFSDKVLGENMDIDIAPVKMEKMAS</sequence>
<organism evidence="4 5">
    <name type="scientific">Ophiostoma piceae (strain UAMH 11346)</name>
    <name type="common">Sap stain fungus</name>
    <dbReference type="NCBI Taxonomy" id="1262450"/>
    <lineage>
        <taxon>Eukaryota</taxon>
        <taxon>Fungi</taxon>
        <taxon>Dikarya</taxon>
        <taxon>Ascomycota</taxon>
        <taxon>Pezizomycotina</taxon>
        <taxon>Sordariomycetes</taxon>
        <taxon>Sordariomycetidae</taxon>
        <taxon>Ophiostomatales</taxon>
        <taxon>Ophiostomataceae</taxon>
        <taxon>Ophiostoma</taxon>
    </lineage>
</organism>
<feature type="region of interest" description="Disordered" evidence="1">
    <location>
        <begin position="318"/>
        <end position="358"/>
    </location>
</feature>
<evidence type="ECO:0000259" key="2">
    <source>
        <dbReference type="Pfam" id="PF12331"/>
    </source>
</evidence>
<feature type="region of interest" description="Disordered" evidence="1">
    <location>
        <begin position="267"/>
        <end position="298"/>
    </location>
</feature>
<evidence type="ECO:0000313" key="5">
    <source>
        <dbReference type="Proteomes" id="UP000016923"/>
    </source>
</evidence>
<dbReference type="InterPro" id="IPR022093">
    <property type="entry name" value="Rad26-like_helical"/>
</dbReference>
<feature type="compositionally biased region" description="Low complexity" evidence="1">
    <location>
        <begin position="134"/>
        <end position="148"/>
    </location>
</feature>
<feature type="compositionally biased region" description="Basic and acidic residues" evidence="1">
    <location>
        <begin position="267"/>
        <end position="283"/>
    </location>
</feature>
<dbReference type="HOGENOM" id="CLU_013058_1_0_1"/>
<reference evidence="4 5" key="1">
    <citation type="journal article" date="2013" name="BMC Genomics">
        <title>The genome and transcriptome of the pine saprophyte Ophiostoma piceae, and a comparison with the bark beetle-associated pine pathogen Grosmannia clavigera.</title>
        <authorList>
            <person name="Haridas S."/>
            <person name="Wang Y."/>
            <person name="Lim L."/>
            <person name="Massoumi Alamouti S."/>
            <person name="Jackman S."/>
            <person name="Docking R."/>
            <person name="Robertson G."/>
            <person name="Birol I."/>
            <person name="Bohlmann J."/>
            <person name="Breuil C."/>
        </authorList>
    </citation>
    <scope>NUCLEOTIDE SEQUENCE [LARGE SCALE GENOMIC DNA]</scope>
    <source>
        <strain evidence="4 5">UAMH 11346</strain>
    </source>
</reference>
<dbReference type="AlphaFoldDB" id="S3BTV7"/>
<dbReference type="EMBL" id="KE148164">
    <property type="protein sequence ID" value="EPE03912.1"/>
    <property type="molecule type" value="Genomic_DNA"/>
</dbReference>
<feature type="domain" description="Rad26-like C-terminal" evidence="3">
    <location>
        <begin position="778"/>
        <end position="841"/>
    </location>
</feature>
<dbReference type="STRING" id="1262450.S3BTV7"/>
<dbReference type="eggNOG" id="ENOG502RZ1G">
    <property type="taxonomic scope" value="Eukaryota"/>
</dbReference>
<evidence type="ECO:0000313" key="4">
    <source>
        <dbReference type="EMBL" id="EPE03912.1"/>
    </source>
</evidence>
<feature type="region of interest" description="Disordered" evidence="1">
    <location>
        <begin position="134"/>
        <end position="153"/>
    </location>
</feature>
<feature type="region of interest" description="Disordered" evidence="1">
    <location>
        <begin position="29"/>
        <end position="60"/>
    </location>
</feature>
<evidence type="ECO:0000256" key="1">
    <source>
        <dbReference type="SAM" id="MobiDB-lite"/>
    </source>
</evidence>
<dbReference type="Proteomes" id="UP000016923">
    <property type="component" value="Unassembled WGS sequence"/>
</dbReference>
<dbReference type="InterPro" id="IPR048379">
    <property type="entry name" value="Rad26-like_C"/>
</dbReference>
<dbReference type="Pfam" id="PF21046">
    <property type="entry name" value="Rad26-like_C"/>
    <property type="match status" value="1"/>
</dbReference>
<dbReference type="OrthoDB" id="5245063at2759"/>
<accession>S3BTV7</accession>